<dbReference type="EMBL" id="JACGWT010000005">
    <property type="protein sequence ID" value="MBA8795341.1"/>
    <property type="molecule type" value="Genomic_DNA"/>
</dbReference>
<dbReference type="Proteomes" id="UP000523079">
    <property type="component" value="Unassembled WGS sequence"/>
</dbReference>
<evidence type="ECO:0000256" key="1">
    <source>
        <dbReference type="ARBA" id="ARBA00004202"/>
    </source>
</evidence>
<evidence type="ECO:0000313" key="7">
    <source>
        <dbReference type="EMBL" id="MBA8795341.1"/>
    </source>
</evidence>
<comment type="subcellular location">
    <subcellularLocation>
        <location evidence="1">Cell membrane</location>
        <topology evidence="1">Peripheral membrane protein</topology>
    </subcellularLocation>
</comment>
<evidence type="ECO:0000256" key="5">
    <source>
        <dbReference type="ARBA" id="ARBA00023251"/>
    </source>
</evidence>
<dbReference type="PANTHER" id="PTHR42711:SF4">
    <property type="entry name" value="ABC TRANSPORTER RELATED"/>
    <property type="match status" value="1"/>
</dbReference>
<keyword evidence="5" id="KW-0046">Antibiotic resistance</keyword>
<dbReference type="InterPro" id="IPR027417">
    <property type="entry name" value="P-loop_NTPase"/>
</dbReference>
<dbReference type="PROSITE" id="PS50893">
    <property type="entry name" value="ABC_TRANSPORTER_2"/>
    <property type="match status" value="1"/>
</dbReference>
<dbReference type="Pfam" id="PF00005">
    <property type="entry name" value="ABC_tran"/>
    <property type="match status" value="1"/>
</dbReference>
<dbReference type="AlphaFoldDB" id="A0A7W3IU72"/>
<keyword evidence="2" id="KW-0813">Transport</keyword>
<dbReference type="GO" id="GO:0005524">
    <property type="term" value="F:ATP binding"/>
    <property type="evidence" value="ECO:0007669"/>
    <property type="project" value="UniProtKB-KW"/>
</dbReference>
<keyword evidence="3" id="KW-0547">Nucleotide-binding</keyword>
<proteinExistence type="predicted"/>
<keyword evidence="4 7" id="KW-0067">ATP-binding</keyword>
<evidence type="ECO:0000259" key="6">
    <source>
        <dbReference type="PROSITE" id="PS50893"/>
    </source>
</evidence>
<evidence type="ECO:0000256" key="3">
    <source>
        <dbReference type="ARBA" id="ARBA00022741"/>
    </source>
</evidence>
<comment type="caution">
    <text evidence="7">The sequence shown here is derived from an EMBL/GenBank/DDBJ whole genome shotgun (WGS) entry which is preliminary data.</text>
</comment>
<dbReference type="InterPro" id="IPR003439">
    <property type="entry name" value="ABC_transporter-like_ATP-bd"/>
</dbReference>
<sequence>MSTKGVPTGGSDGGGVIVAQQLIKDYRRSRQRPGLLGALRGLVSRDVEEHRALDRLDLRVEPGEFVGLLGRNGAGKTTTIKLCCGLLRPSAGEVRVLGHQPWRREFAFLRRIAVVLGNKAMLWWDVSPMDSYLVHRAMYDLDHDDFARRVAGLAELLDVTTVLDVPVRQLSLGQRMKCELLAALLHRPEVLFLDEPTIGLDVVSTAAVREFLAEVNRRDRTTIVLTSHDMDDVEQLCDRVLLVDDGRLGYDGTVADLVARTSPDKELRLTFRHPPQLPAVWPRGTRMVGREGTSVELRAERDAVPALLGAAAGWGELVDLDVGDADLDQVMRDVLAGR</sequence>
<dbReference type="RefSeq" id="WP_328823843.1">
    <property type="nucleotide sequence ID" value="NZ_JACGWT010000005.1"/>
</dbReference>
<keyword evidence="8" id="KW-1185">Reference proteome</keyword>
<dbReference type="SUPFAM" id="SSF52540">
    <property type="entry name" value="P-loop containing nucleoside triphosphate hydrolases"/>
    <property type="match status" value="1"/>
</dbReference>
<accession>A0A7W3IU72</accession>
<dbReference type="Gene3D" id="3.40.50.300">
    <property type="entry name" value="P-loop containing nucleotide triphosphate hydrolases"/>
    <property type="match status" value="1"/>
</dbReference>
<reference evidence="7 8" key="1">
    <citation type="submission" date="2020-07" db="EMBL/GenBank/DDBJ databases">
        <title>Sequencing the genomes of 1000 actinobacteria strains.</title>
        <authorList>
            <person name="Klenk H.-P."/>
        </authorList>
    </citation>
    <scope>NUCLEOTIDE SEQUENCE [LARGE SCALE GENOMIC DNA]</scope>
    <source>
        <strain evidence="7 8">DSM 100723</strain>
    </source>
</reference>
<dbReference type="GO" id="GO:0005886">
    <property type="term" value="C:plasma membrane"/>
    <property type="evidence" value="ECO:0007669"/>
    <property type="project" value="UniProtKB-SubCell"/>
</dbReference>
<feature type="domain" description="ABC transporter" evidence="6">
    <location>
        <begin position="37"/>
        <end position="270"/>
    </location>
</feature>
<dbReference type="SMART" id="SM00382">
    <property type="entry name" value="AAA"/>
    <property type="match status" value="1"/>
</dbReference>
<evidence type="ECO:0000313" key="8">
    <source>
        <dbReference type="Proteomes" id="UP000523079"/>
    </source>
</evidence>
<evidence type="ECO:0000256" key="4">
    <source>
        <dbReference type="ARBA" id="ARBA00022840"/>
    </source>
</evidence>
<name>A0A7W3IU72_9ACTN</name>
<evidence type="ECO:0000256" key="2">
    <source>
        <dbReference type="ARBA" id="ARBA00022448"/>
    </source>
</evidence>
<dbReference type="GO" id="GO:0016887">
    <property type="term" value="F:ATP hydrolysis activity"/>
    <property type="evidence" value="ECO:0007669"/>
    <property type="project" value="InterPro"/>
</dbReference>
<protein>
    <submittedName>
        <fullName evidence="7">ABC-2 type transport system ATP-binding protein</fullName>
    </submittedName>
</protein>
<dbReference type="GO" id="GO:0046677">
    <property type="term" value="P:response to antibiotic"/>
    <property type="evidence" value="ECO:0007669"/>
    <property type="project" value="UniProtKB-KW"/>
</dbReference>
<gene>
    <name evidence="7" type="ORF">FHX74_002977</name>
</gene>
<dbReference type="InterPro" id="IPR050763">
    <property type="entry name" value="ABC_transporter_ATP-binding"/>
</dbReference>
<dbReference type="PANTHER" id="PTHR42711">
    <property type="entry name" value="ABC TRANSPORTER ATP-BINDING PROTEIN"/>
    <property type="match status" value="1"/>
</dbReference>
<organism evidence="7 8">
    <name type="scientific">Microlunatus kandeliicorticis</name>
    <dbReference type="NCBI Taxonomy" id="1759536"/>
    <lineage>
        <taxon>Bacteria</taxon>
        <taxon>Bacillati</taxon>
        <taxon>Actinomycetota</taxon>
        <taxon>Actinomycetes</taxon>
        <taxon>Propionibacteriales</taxon>
        <taxon>Propionibacteriaceae</taxon>
        <taxon>Microlunatus</taxon>
    </lineage>
</organism>
<dbReference type="InterPro" id="IPR003593">
    <property type="entry name" value="AAA+_ATPase"/>
</dbReference>